<gene>
    <name evidence="4" type="ORF">GCM10022229_02990</name>
</gene>
<keyword evidence="2" id="KW-0472">Membrane</keyword>
<evidence type="ECO:0000256" key="2">
    <source>
        <dbReference type="SAM" id="Phobius"/>
    </source>
</evidence>
<feature type="compositionally biased region" description="Low complexity" evidence="1">
    <location>
        <begin position="388"/>
        <end position="425"/>
    </location>
</feature>
<proteinExistence type="predicted"/>
<sequence length="448" mass="46808">MSSNEPETDVATDAPAAPANVLRILSGLHAGASRTLAEQEMILVGSGDDCDIVLADNGVARHHALVNLTAGLSSLRALDAPLRVDGQPLHPGDPLELRGLQRIQLGDAAIAFGMEDDPRWATLLPEGAPLPRGKREPGAGMRKLPLVAALAVLSLASLAIFAAVMPQHEKPVDPRTQLEGLISEFKINGGALHEQPDGTLVLSGTVANSKTRDSIEQRMRQIRQQGVAATLDLRSGDKIAADVREVLRAQHLNAATRYLGNGVVEVSGQFEDIDALGRVSQSRAMRDVPGVKHVYVKNYVPGQGDGHVARAGSKANAPVEPTRIVKVVREGDRHVVALDGTEYRVGDQVPGLGQLVMIGANVQVLDAKGEPHKVKAQPVTAEELAAAAEQAATASAPQEDGIKPAAGDGAADKAGTATAAKATKTTADRRVASADKAGTDSSKSKDKQ</sequence>
<dbReference type="InterPro" id="IPR032030">
    <property type="entry name" value="YscD_cytoplasmic_dom"/>
</dbReference>
<keyword evidence="2" id="KW-0812">Transmembrane</keyword>
<dbReference type="Pfam" id="PF16697">
    <property type="entry name" value="Yop-YscD_cpl"/>
    <property type="match status" value="1"/>
</dbReference>
<feature type="region of interest" description="Disordered" evidence="1">
    <location>
        <begin position="388"/>
        <end position="448"/>
    </location>
</feature>
<dbReference type="SUPFAM" id="SSF49879">
    <property type="entry name" value="SMAD/FHA domain"/>
    <property type="match status" value="1"/>
</dbReference>
<accession>A0ABP7M3X0</accession>
<dbReference type="Gene3D" id="2.60.200.20">
    <property type="match status" value="1"/>
</dbReference>
<comment type="caution">
    <text evidence="4">The sequence shown here is derived from an EMBL/GenBank/DDBJ whole genome shotgun (WGS) entry which is preliminary data.</text>
</comment>
<keyword evidence="5" id="KW-1185">Reference proteome</keyword>
<name>A0ABP7M3X0_9GAMM</name>
<evidence type="ECO:0000259" key="3">
    <source>
        <dbReference type="Pfam" id="PF16697"/>
    </source>
</evidence>
<organism evidence="4 5">
    <name type="scientific">Luteimonas lutimaris</name>
    <dbReference type="NCBI Taxonomy" id="698645"/>
    <lineage>
        <taxon>Bacteria</taxon>
        <taxon>Pseudomonadati</taxon>
        <taxon>Pseudomonadota</taxon>
        <taxon>Gammaproteobacteria</taxon>
        <taxon>Lysobacterales</taxon>
        <taxon>Lysobacteraceae</taxon>
        <taxon>Luteimonas</taxon>
    </lineage>
</organism>
<dbReference type="RefSeq" id="WP_344758146.1">
    <property type="nucleotide sequence ID" value="NZ_BAAAZU010000001.1"/>
</dbReference>
<evidence type="ECO:0000313" key="4">
    <source>
        <dbReference type="EMBL" id="GAA3913611.1"/>
    </source>
</evidence>
<feature type="domain" description="YscD cytoplasmic" evidence="3">
    <location>
        <begin position="23"/>
        <end position="113"/>
    </location>
</feature>
<reference evidence="5" key="1">
    <citation type="journal article" date="2019" name="Int. J. Syst. Evol. Microbiol.">
        <title>The Global Catalogue of Microorganisms (GCM) 10K type strain sequencing project: providing services to taxonomists for standard genome sequencing and annotation.</title>
        <authorList>
            <consortium name="The Broad Institute Genomics Platform"/>
            <consortium name="The Broad Institute Genome Sequencing Center for Infectious Disease"/>
            <person name="Wu L."/>
            <person name="Ma J."/>
        </authorList>
    </citation>
    <scope>NUCLEOTIDE SEQUENCE [LARGE SCALE GENOMIC DNA]</scope>
    <source>
        <strain evidence="5">JCM 16916</strain>
    </source>
</reference>
<evidence type="ECO:0000256" key="1">
    <source>
        <dbReference type="SAM" id="MobiDB-lite"/>
    </source>
</evidence>
<protein>
    <recommendedName>
        <fullName evidence="3">YscD cytoplasmic domain-containing protein</fullName>
    </recommendedName>
</protein>
<feature type="transmembrane region" description="Helical" evidence="2">
    <location>
        <begin position="144"/>
        <end position="165"/>
    </location>
</feature>
<keyword evidence="2" id="KW-1133">Transmembrane helix</keyword>
<dbReference type="EMBL" id="BAAAZU010000001">
    <property type="protein sequence ID" value="GAA3913611.1"/>
    <property type="molecule type" value="Genomic_DNA"/>
</dbReference>
<dbReference type="InterPro" id="IPR008984">
    <property type="entry name" value="SMAD_FHA_dom_sf"/>
</dbReference>
<evidence type="ECO:0000313" key="5">
    <source>
        <dbReference type="Proteomes" id="UP001501727"/>
    </source>
</evidence>
<dbReference type="Proteomes" id="UP001501727">
    <property type="component" value="Unassembled WGS sequence"/>
</dbReference>